<keyword evidence="3" id="KW-1185">Reference proteome</keyword>
<name>A0A4R5W4J2_9BURK</name>
<dbReference type="OrthoDB" id="9806939at2"/>
<gene>
    <name evidence="2" type="ORF">E2I14_05495</name>
</gene>
<evidence type="ECO:0000259" key="1">
    <source>
        <dbReference type="Pfam" id="PF14067"/>
    </source>
</evidence>
<dbReference type="EMBL" id="SMYL01000002">
    <property type="protein sequence ID" value="TDK67650.1"/>
    <property type="molecule type" value="Genomic_DNA"/>
</dbReference>
<accession>A0A4R5W4J2</accession>
<protein>
    <recommendedName>
        <fullName evidence="1">LssY-like C-terminal domain-containing protein</fullName>
    </recommendedName>
</protein>
<proteinExistence type="predicted"/>
<dbReference type="Pfam" id="PF14067">
    <property type="entry name" value="LssY_C"/>
    <property type="match status" value="1"/>
</dbReference>
<organism evidence="2 3">
    <name type="scientific">Sapientia aquatica</name>
    <dbReference type="NCBI Taxonomy" id="1549640"/>
    <lineage>
        <taxon>Bacteria</taxon>
        <taxon>Pseudomonadati</taxon>
        <taxon>Pseudomonadota</taxon>
        <taxon>Betaproteobacteria</taxon>
        <taxon>Burkholderiales</taxon>
        <taxon>Oxalobacteraceae</taxon>
        <taxon>Sapientia</taxon>
    </lineage>
</organism>
<comment type="caution">
    <text evidence="2">The sequence shown here is derived from an EMBL/GenBank/DDBJ whole genome shotgun (WGS) entry which is preliminary data.</text>
</comment>
<dbReference type="InterPro" id="IPR025902">
    <property type="entry name" value="LssY-like-C_dom"/>
</dbReference>
<reference evidence="2 3" key="1">
    <citation type="submission" date="2019-03" db="EMBL/GenBank/DDBJ databases">
        <title>Sapientia aquatica gen. nov., sp. nov., isolated from a crater lake.</title>
        <authorList>
            <person name="Felfoldi T."/>
            <person name="Szabo A."/>
            <person name="Toth E."/>
            <person name="Schumann P."/>
            <person name="Keki Z."/>
            <person name="Marialigeti K."/>
            <person name="Mathe I."/>
        </authorList>
    </citation>
    <scope>NUCLEOTIDE SEQUENCE [LARGE SCALE GENOMIC DNA]</scope>
    <source>
        <strain evidence="2 3">SA-152</strain>
    </source>
</reference>
<dbReference type="AlphaFoldDB" id="A0A4R5W4J2"/>
<sequence>MAWKFVEHRHPALDDVGTRSYTSVGIPGDPFNVAFVGSEDDLHKKMLAAGWFPADPITLTSSLRIAKDSVFHKPYPDAPVSDLYVKGHKQNYAFEQADGGNPSKRHHVRFWRADRLDAIDRPLWVGAATYDAGVGVSHTTGQITHHIAAQVDQERDKLIADLQRDNDLVLQWIAPFQQQLEGKNGGGDKFITDGRLAVFMVK</sequence>
<dbReference type="Proteomes" id="UP000294829">
    <property type="component" value="Unassembled WGS sequence"/>
</dbReference>
<evidence type="ECO:0000313" key="2">
    <source>
        <dbReference type="EMBL" id="TDK67650.1"/>
    </source>
</evidence>
<evidence type="ECO:0000313" key="3">
    <source>
        <dbReference type="Proteomes" id="UP000294829"/>
    </source>
</evidence>
<feature type="domain" description="LssY-like C-terminal" evidence="1">
    <location>
        <begin position="20"/>
        <end position="196"/>
    </location>
</feature>